<evidence type="ECO:0000313" key="7">
    <source>
        <dbReference type="Proteomes" id="UP000789390"/>
    </source>
</evidence>
<keyword evidence="7" id="KW-1185">Reference proteome</keyword>
<feature type="compositionally biased region" description="Basic and acidic residues" evidence="2">
    <location>
        <begin position="807"/>
        <end position="818"/>
    </location>
</feature>
<evidence type="ECO:0008006" key="8">
    <source>
        <dbReference type="Google" id="ProtNLM"/>
    </source>
</evidence>
<feature type="region of interest" description="Disordered" evidence="2">
    <location>
        <begin position="279"/>
        <end position="334"/>
    </location>
</feature>
<dbReference type="PANTHER" id="PTHR24036:SF13">
    <property type="entry name" value="PROTEIN SKELETOR, ISOFORMS D_E"/>
    <property type="match status" value="1"/>
</dbReference>
<dbReference type="InterPro" id="IPR045266">
    <property type="entry name" value="DOH_DOMON"/>
</dbReference>
<feature type="compositionally biased region" description="Polar residues" evidence="2">
    <location>
        <begin position="541"/>
        <end position="555"/>
    </location>
</feature>
<feature type="compositionally biased region" description="Polar residues" evidence="2">
    <location>
        <begin position="1550"/>
        <end position="1561"/>
    </location>
</feature>
<dbReference type="Pfam" id="PF03351">
    <property type="entry name" value="DOMON"/>
    <property type="match status" value="1"/>
</dbReference>
<feature type="region of interest" description="Disordered" evidence="2">
    <location>
        <begin position="1540"/>
        <end position="1623"/>
    </location>
</feature>
<dbReference type="Proteomes" id="UP000789390">
    <property type="component" value="Unassembled WGS sequence"/>
</dbReference>
<feature type="domain" description="DM13" evidence="5">
    <location>
        <begin position="138"/>
        <end position="252"/>
    </location>
</feature>
<dbReference type="InterPro" id="IPR019545">
    <property type="entry name" value="DM13_domain"/>
</dbReference>
<feature type="compositionally biased region" description="Basic and acidic residues" evidence="2">
    <location>
        <begin position="988"/>
        <end position="1015"/>
    </location>
</feature>
<keyword evidence="1" id="KW-0677">Repeat</keyword>
<organism evidence="6 7">
    <name type="scientific">Daphnia galeata</name>
    <dbReference type="NCBI Taxonomy" id="27404"/>
    <lineage>
        <taxon>Eukaryota</taxon>
        <taxon>Metazoa</taxon>
        <taxon>Ecdysozoa</taxon>
        <taxon>Arthropoda</taxon>
        <taxon>Crustacea</taxon>
        <taxon>Branchiopoda</taxon>
        <taxon>Diplostraca</taxon>
        <taxon>Cladocera</taxon>
        <taxon>Anomopoda</taxon>
        <taxon>Daphniidae</taxon>
        <taxon>Daphnia</taxon>
    </lineage>
</organism>
<feature type="domain" description="DOMON" evidence="4">
    <location>
        <begin position="371"/>
        <end position="503"/>
    </location>
</feature>
<feature type="chain" id="PRO_5035283997" description="DOMON domain-containing protein" evidence="3">
    <location>
        <begin position="21"/>
        <end position="1672"/>
    </location>
</feature>
<dbReference type="CDD" id="cd09631">
    <property type="entry name" value="DOMON_DOH"/>
    <property type="match status" value="1"/>
</dbReference>
<feature type="compositionally biased region" description="Basic and acidic residues" evidence="2">
    <location>
        <begin position="1580"/>
        <end position="1615"/>
    </location>
</feature>
<feature type="compositionally biased region" description="Low complexity" evidence="2">
    <location>
        <begin position="901"/>
        <end position="918"/>
    </location>
</feature>
<feature type="compositionally biased region" description="Low complexity" evidence="2">
    <location>
        <begin position="302"/>
        <end position="334"/>
    </location>
</feature>
<dbReference type="InterPro" id="IPR052126">
    <property type="entry name" value="Spindle_Org/Thrombomodulin"/>
</dbReference>
<evidence type="ECO:0000259" key="4">
    <source>
        <dbReference type="PROSITE" id="PS50836"/>
    </source>
</evidence>
<dbReference type="SMART" id="SM00664">
    <property type="entry name" value="DoH"/>
    <property type="match status" value="1"/>
</dbReference>
<feature type="compositionally biased region" description="Polar residues" evidence="2">
    <location>
        <begin position="1268"/>
        <end position="1294"/>
    </location>
</feature>
<accession>A0A8J2RHZ2</accession>
<dbReference type="InterPro" id="IPR005018">
    <property type="entry name" value="DOMON_domain"/>
</dbReference>
<dbReference type="PROSITE" id="PS50836">
    <property type="entry name" value="DOMON"/>
    <property type="match status" value="1"/>
</dbReference>
<dbReference type="Pfam" id="PF25489">
    <property type="entry name" value="At5g54830"/>
    <property type="match status" value="1"/>
</dbReference>
<sequence>MEESTIAFFLLLLVAGVCRADTGANTYYGRLIGSLESQYHGIRGDVYAVDARTLFIKSFSYDGKGKDALFYAGSSSRVGTDGFVIPNEDGSTESLSRAYEDQDLTLTLPEGKTIKEIRWLTVWSRSFSEAFAEAKVPAGFDYPRPQRLTPLSGIHQVASDRIYVVDAQTFLLPNFTYDGQAPDAFFWVGTGSKPSQEGAQVPDENGKVEPLRRYDTKTLVLTLPGDLTVFDVEWLSVWCKAYGIDFGHIRIPKNLNVPPSLKMLGVAPQPDDDIYNKVLIGDGNKPRTAPLARRRAPQFSNQPQQQQQQQQPQRPRQQTYVPRRPAAAQAPKVVAPANRLPSYPAFYSRSVPVRQLSRAAKLNCEVLWDDLALEVRWAVAGETIVLQLVGKIDDGQYVAFGPSGDSKRTRMIGADVAVGWLDRASGKGFVHDHYMTSKSACTAGKGVCQDTQSSRGTNNIRLLNAALVNDYVMLTYQRPLKAQDEQDKSIITNGTQAVIWAVGPLSSDNEPTYHKLRNKGDLLIDFGRSPFWNCPAPEDPTATSGSVTVPTVQRKPTTEVPWSSLEGNSVGSNTKYLAKNQPPPTPPTPAVLNRPPWYIPAIECNEPENHVFYAHLGPTGGSQGYNAITGNQGWGVSWFINGLLIPEVTVVRGQTYTFVVEGGQDPDRPSRYHPFYITDDPEGGYEFKTPIEKSKIQIFAGVTYDRDGNPASSAQGRLCEWVEDPNQTADKFSSFGAYQRTLKLHCEEGEPAIMQFKPDRNTPDTVYYQSYIHRYLGWKIRVVDRCDLDDHNRKADASAPLKPSPKQHSEEEQKEYPDYYEDDLPRFHEIKKMDAPSSPNNVDFGAEHRTPGDGDFFPENPFRGNFPSDFEDFFKDSSFGSREEDRPVQQRTTVPPPRPTVPQQRPTVPQLTYSTAIPTAPPTAPTVKPSKPAFVRPTEPPRQIPSQNVKTEGQKPHSGISIPGPVKQLTKLIQHSTNFRQRPNLQNHQREPSSHQEPAEPRPLIPERPRDRPQQSERPAAWSPSSNEQDSHHFNSKETIPTRINPPPVQSHSFNQPSGSSNLPFYQQNDRFGGVFNPNTIILESGFKPIRNADGPIPPLGFDVEPQQNVESKGITAEDPRVTSESPSLVTLDPVFVASEQDYRRPKEPVPITLPKAVVPVVPGPSAPVPRFPPHHEANQVNHLHPQQFRPNQTPPVQRQQQQQRPSHFNGQDANARPHTPPPSPPARKKSSGLAAFFNFGGNRRKEENTPPLATPIASGPAGPSPNHRPSFNWQPQNGPLLQLRHPSSGQNSKPLLTQPLQGPPQGLHIHRQQFPGDGQQHPGEKPLSLQQRQQQEDQLKNRNNLIAAQNRPSLAQPQHSKPNQGLTGLLQRFLGGGGDRRKDINRSQTDKKPDVAQIIHKGPPPVSINGKADLPLPPNFQGPLPPIIASKVQAATRPNFDGVRRSERPLKNPNVLDPFSASIIKGGSVFGTAGKPVITDEERAQLERFLFGPSDQYTPRSFPSDSLFSNLEEWLSGEAPSESLLSKIAEVLSVEGTTDIPIEEESTTEPDLSTVLPTTNDVEEISSVEEKSQNVLNDDDNKEKEDAESQSERRKRQAIDDERNDSQHLDKIPQELDSSQLPVEHRGLDDEEVNDTHQNENSSSTTFSPWFSITSALFLFIGFTRFQFNHF</sequence>
<feature type="compositionally biased region" description="Polar residues" evidence="2">
    <location>
        <begin position="1050"/>
        <end position="1066"/>
    </location>
</feature>
<evidence type="ECO:0000313" key="6">
    <source>
        <dbReference type="EMBL" id="CAH0101393.1"/>
    </source>
</evidence>
<evidence type="ECO:0000259" key="5">
    <source>
        <dbReference type="PROSITE" id="PS51549"/>
    </source>
</evidence>
<dbReference type="Pfam" id="PF10517">
    <property type="entry name" value="DM13"/>
    <property type="match status" value="2"/>
</dbReference>
<feature type="region of interest" description="Disordered" evidence="2">
    <location>
        <begin position="538"/>
        <end position="566"/>
    </location>
</feature>
<gene>
    <name evidence="6" type="ORF">DGAL_LOCUS3724</name>
</gene>
<evidence type="ECO:0000256" key="1">
    <source>
        <dbReference type="ARBA" id="ARBA00022737"/>
    </source>
</evidence>
<feature type="region of interest" description="Disordered" evidence="2">
    <location>
        <begin position="875"/>
        <end position="1066"/>
    </location>
</feature>
<keyword evidence="3" id="KW-0732">Signal</keyword>
<dbReference type="PROSITE" id="PS51549">
    <property type="entry name" value="DM13"/>
    <property type="match status" value="2"/>
</dbReference>
<feature type="compositionally biased region" description="Polar residues" evidence="2">
    <location>
        <begin position="1342"/>
        <end position="1367"/>
    </location>
</feature>
<feature type="domain" description="DM13" evidence="5">
    <location>
        <begin position="29"/>
        <end position="137"/>
    </location>
</feature>
<dbReference type="SMART" id="SM00686">
    <property type="entry name" value="DM13"/>
    <property type="match status" value="2"/>
</dbReference>
<feature type="signal peptide" evidence="3">
    <location>
        <begin position="1"/>
        <end position="20"/>
    </location>
</feature>
<evidence type="ECO:0000256" key="2">
    <source>
        <dbReference type="SAM" id="MobiDB-lite"/>
    </source>
</evidence>
<dbReference type="EMBL" id="CAKKLH010000057">
    <property type="protein sequence ID" value="CAH0101393.1"/>
    <property type="molecule type" value="Genomic_DNA"/>
</dbReference>
<evidence type="ECO:0000256" key="3">
    <source>
        <dbReference type="SAM" id="SignalP"/>
    </source>
</evidence>
<feature type="compositionally biased region" description="Polar residues" evidence="2">
    <location>
        <begin position="971"/>
        <end position="987"/>
    </location>
</feature>
<dbReference type="InterPro" id="IPR057443">
    <property type="entry name" value="At5g54830-like"/>
</dbReference>
<name>A0A8J2RHZ2_9CRUS</name>
<feature type="compositionally biased region" description="Basic and acidic residues" evidence="2">
    <location>
        <begin position="1379"/>
        <end position="1395"/>
    </location>
</feature>
<dbReference type="PANTHER" id="PTHR24036">
    <property type="entry name" value="SKELETOR-RELATED"/>
    <property type="match status" value="1"/>
</dbReference>
<protein>
    <recommendedName>
        <fullName evidence="8">DOMON domain-containing protein</fullName>
    </recommendedName>
</protein>
<comment type="caution">
    <text evidence="6">The sequence shown here is derived from an EMBL/GenBank/DDBJ whole genome shotgun (WGS) entry which is preliminary data.</text>
</comment>
<feature type="region of interest" description="Disordered" evidence="2">
    <location>
        <begin position="1186"/>
        <end position="1414"/>
    </location>
</feature>
<feature type="compositionally biased region" description="Low complexity" evidence="2">
    <location>
        <begin position="1295"/>
        <end position="1308"/>
    </location>
</feature>
<feature type="region of interest" description="Disordered" evidence="2">
    <location>
        <begin position="793"/>
        <end position="818"/>
    </location>
</feature>
<reference evidence="6" key="1">
    <citation type="submission" date="2021-11" db="EMBL/GenBank/DDBJ databases">
        <authorList>
            <person name="Schell T."/>
        </authorList>
    </citation>
    <scope>NUCLEOTIDE SEQUENCE</scope>
    <source>
        <strain evidence="6">M5</strain>
    </source>
</reference>
<dbReference type="OrthoDB" id="2448405at2759"/>
<feature type="compositionally biased region" description="Low complexity" evidence="2">
    <location>
        <begin position="1190"/>
        <end position="1206"/>
    </location>
</feature>
<proteinExistence type="predicted"/>